<accession>H6QCG2</accession>
<evidence type="ECO:0000313" key="1">
    <source>
        <dbReference type="EMBL" id="AFA39776.1"/>
    </source>
</evidence>
<dbReference type="eggNOG" id="arCOG03754">
    <property type="taxonomic scope" value="Archaea"/>
</dbReference>
<name>H6QCG2_PYROT</name>
<sequence>MLLRGVVIGLALAAAAALYVVLKPSYQTPLGVSVDVVKEDSLRYRLVVQPYFARYEPSREPAVIVILPPASEMGKPPMRSVQLSAVGPTVGEVWLDDAEVGGNTVVVKLSGKFGQVLDDWVHHLGNATGVEPSIHVHIWYGDEYWGFAFVNYDPHKLAKRNTTYVVKAQVITSKRPTEGRRPTSYNFANFGLDCAYEWRYNFTVLDTEKDLGGRIPILFVYNQYSYSGEVGLNYEITIGSRLYISGALALGYQIGDVGIKITDLITGQWVLKDNTTTIKAFHSVSPERAIWAGVYGRLTVDRYDEWQVCRDGGRVVGSSRTGKVMYKTNVYYFRKDASGKTLVFSEGVSTDVLNKVLELRNYYKLFKTITAEVSTAQSPKIIDLGNILTDYVNSQCPSLSPSFDTPLGIIAVAFTGVVKGVQFVKQNPWLAAIPLSIDADYKQFSGIEYKAQYQNYGGVYKNGYNVVEYVDLYVISSPVKISDNCVVDLPVGYVISR</sequence>
<reference evidence="1 2" key="1">
    <citation type="journal article" date="2012" name="Stand. Genomic Sci.">
        <title>Complete genome sequence of Pyrobaculum oguniense.</title>
        <authorList>
            <person name="Bernick D.L."/>
            <person name="Karplus K."/>
            <person name="Lui L.M."/>
            <person name="Coker J.K."/>
            <person name="Murphy J.N."/>
            <person name="Chan P.P."/>
            <person name="Cozen A.E."/>
            <person name="Lowe T.M."/>
        </authorList>
    </citation>
    <scope>NUCLEOTIDE SEQUENCE [LARGE SCALE GENOMIC DNA]</scope>
    <source>
        <strain evidence="1 2">TE7</strain>
    </source>
</reference>
<dbReference type="KEGG" id="pog:Pogu_1749"/>
<dbReference type="EMBL" id="CP003316">
    <property type="protein sequence ID" value="AFA39776.1"/>
    <property type="molecule type" value="Genomic_DNA"/>
</dbReference>
<dbReference type="Proteomes" id="UP000009062">
    <property type="component" value="Chromosome"/>
</dbReference>
<dbReference type="AlphaFoldDB" id="H6QCG2"/>
<gene>
    <name evidence="1" type="ordered locus">Pogu_1749</name>
</gene>
<keyword evidence="2" id="KW-1185">Reference proteome</keyword>
<protein>
    <submittedName>
        <fullName evidence="1">Uncharacterized protein</fullName>
    </submittedName>
</protein>
<proteinExistence type="predicted"/>
<organism evidence="1 2">
    <name type="scientific">Pyrobaculum oguniense (strain DSM 13380 / JCM 10595 / TE7)</name>
    <dbReference type="NCBI Taxonomy" id="698757"/>
    <lineage>
        <taxon>Archaea</taxon>
        <taxon>Thermoproteota</taxon>
        <taxon>Thermoprotei</taxon>
        <taxon>Thermoproteales</taxon>
        <taxon>Thermoproteaceae</taxon>
        <taxon>Pyrobaculum</taxon>
    </lineage>
</organism>
<evidence type="ECO:0000313" key="2">
    <source>
        <dbReference type="Proteomes" id="UP000009062"/>
    </source>
</evidence>
<dbReference type="HOGENOM" id="CLU_569409_0_0_2"/>